<evidence type="ECO:0000313" key="10">
    <source>
        <dbReference type="EMBL" id="KRM02320.1"/>
    </source>
</evidence>
<comment type="pathway">
    <text evidence="7">Cell wall biogenesis; lipoteichoic acid biosynthesis.</text>
</comment>
<dbReference type="GO" id="GO:0005524">
    <property type="term" value="F:ATP binding"/>
    <property type="evidence" value="ECO:0007669"/>
    <property type="project" value="UniProtKB-KW"/>
</dbReference>
<dbReference type="Gene3D" id="3.30.300.30">
    <property type="match status" value="1"/>
</dbReference>
<feature type="binding site" evidence="7">
    <location>
        <position position="307"/>
    </location>
    <ligand>
        <name>D-alanine</name>
        <dbReference type="ChEBI" id="CHEBI:57416"/>
    </ligand>
</feature>
<dbReference type="PATRIC" id="fig|1423749.3.peg.290"/>
<feature type="binding site" evidence="7">
    <location>
        <position position="499"/>
    </location>
    <ligand>
        <name>D-alanine</name>
        <dbReference type="ChEBI" id="CHEBI:57416"/>
    </ligand>
</feature>
<evidence type="ECO:0000259" key="8">
    <source>
        <dbReference type="Pfam" id="PF00501"/>
    </source>
</evidence>
<dbReference type="Pfam" id="PF00501">
    <property type="entry name" value="AMP-binding"/>
    <property type="match status" value="1"/>
</dbReference>
<dbReference type="NCBIfam" id="TIGR01734">
    <property type="entry name" value="D-ala-DACP-lig"/>
    <property type="match status" value="1"/>
</dbReference>
<dbReference type="InterPro" id="IPR010072">
    <property type="entry name" value="DltA"/>
</dbReference>
<evidence type="ECO:0000256" key="2">
    <source>
        <dbReference type="ARBA" id="ARBA00022598"/>
    </source>
</evidence>
<dbReference type="InterPro" id="IPR025110">
    <property type="entry name" value="AMP-bd_C"/>
</dbReference>
<dbReference type="SUPFAM" id="SSF56801">
    <property type="entry name" value="Acetyl-CoA synthetase-like"/>
    <property type="match status" value="1"/>
</dbReference>
<comment type="function">
    <text evidence="5 7">Catalyzes the first step in the D-alanylation of lipoteichoic acid (LTA), the activation of D-alanine and its transfer onto the D-alanyl carrier protein (Dcp) DltC. In an ATP-dependent two-step reaction, forms a high energy D-alanyl-AMP intermediate, followed by transfer of the D-alanyl residue as a thiol ester to the phosphopantheinyl prosthetic group of the Dcp. D-alanylation of LTA plays an important role in modulating the properties of the cell wall in Gram-positive bacteria, influencing the net charge of the cell wall.</text>
</comment>
<proteinExistence type="inferred from homology"/>
<keyword evidence="3 7" id="KW-0547">Nucleotide-binding</keyword>
<comment type="similarity">
    <text evidence="6 7">Belongs to the ATP-dependent AMP-binding enzyme family. DltA subfamily.</text>
</comment>
<evidence type="ECO:0000259" key="9">
    <source>
        <dbReference type="Pfam" id="PF13193"/>
    </source>
</evidence>
<feature type="binding site" evidence="7">
    <location>
        <position position="389"/>
    </location>
    <ligand>
        <name>ATP</name>
        <dbReference type="ChEBI" id="CHEBI:30616"/>
    </ligand>
</feature>
<dbReference type="Gene3D" id="3.40.50.12780">
    <property type="entry name" value="N-terminal domain of ligase-like"/>
    <property type="match status" value="1"/>
</dbReference>
<evidence type="ECO:0000256" key="7">
    <source>
        <dbReference type="HAMAP-Rule" id="MF_00593"/>
    </source>
</evidence>
<comment type="caution">
    <text evidence="10">The sequence shown here is derived from an EMBL/GenBank/DDBJ whole genome shotgun (WGS) entry which is preliminary data.</text>
</comment>
<dbReference type="NCBIfam" id="TIGR01733">
    <property type="entry name" value="AA-adenyl-dom"/>
    <property type="match status" value="1"/>
</dbReference>
<dbReference type="GO" id="GO:0070395">
    <property type="term" value="P:lipoteichoic acid biosynthetic process"/>
    <property type="evidence" value="ECO:0007669"/>
    <property type="project" value="UniProtKB-UniRule"/>
</dbReference>
<organism evidence="10 11">
    <name type="scientific">Limosilactobacillus gastricus DSM 16045</name>
    <dbReference type="NCBI Taxonomy" id="1423749"/>
    <lineage>
        <taxon>Bacteria</taxon>
        <taxon>Bacillati</taxon>
        <taxon>Bacillota</taxon>
        <taxon>Bacilli</taxon>
        <taxon>Lactobacillales</taxon>
        <taxon>Lactobacillaceae</taxon>
        <taxon>Limosilactobacillus</taxon>
    </lineage>
</organism>
<comment type="caution">
    <text evidence="7">Lacks conserved residue(s) required for the propagation of feature annotation.</text>
</comment>
<dbReference type="InterPro" id="IPR000873">
    <property type="entry name" value="AMP-dep_synth/lig_dom"/>
</dbReference>
<dbReference type="EMBL" id="AZFN01000012">
    <property type="protein sequence ID" value="KRM02320.1"/>
    <property type="molecule type" value="Genomic_DNA"/>
</dbReference>
<dbReference type="FunFam" id="3.30.300.30:FF:000012">
    <property type="entry name" value="D-alanine--D-alanyl carrier protein ligase"/>
    <property type="match status" value="1"/>
</dbReference>
<sequence>MIVMNNLIWSIDQVASQHPTTIAYDELGRLNTYQDLKNYSDALAAWLDQNSALDLHQPVLFYGDHQFTMVAGFIGTLKSGHPYIPVETGTASTRLASIIETGQPGLVVAIDDFPASEVNYHGPVLTSDQLTEIMHHQVNYQLDHVVDGDQLFYILFTSGTTGSPKGVEISHDNINSFAKWMLSDDFKIPQGQTFLGQPPYSFDLSGMFWLPALLSGGTIKALPSEVVKNFGQLFTVLPSLDLNVYVSTPSLADMLMLSPDFSETKMPGLTHFLFCGEELTVNTAKRLKERFPHAHIFNTYGPTEAAVAITSVEITQEMVDTLKRLPVGKVKANTTTSIWDGDQEITTPKTEGELVITGDSVARGYLNNPTKTQQNFFKLNGIQSYRTGDAAMIDEDGMHYIVGRMDFQIKLHGFRIELDEVRSSIETSPLVKQAVAVPKYDANHRATHLIAYIIPNESVDDEAEFTKTLRNDLKDRVMEYMMPTQFVYVDDFPKSANGKIAIKQMIAEANQ</sequence>
<dbReference type="InterPro" id="IPR044507">
    <property type="entry name" value="DltA-like"/>
</dbReference>
<accession>A0A0R1V9Z3</accession>
<dbReference type="InterPro" id="IPR010071">
    <property type="entry name" value="AA_adenyl_dom"/>
</dbReference>
<evidence type="ECO:0000256" key="1">
    <source>
        <dbReference type="ARBA" id="ARBA00022490"/>
    </source>
</evidence>
<feature type="binding site" evidence="7">
    <location>
        <begin position="298"/>
        <end position="303"/>
    </location>
    <ligand>
        <name>ATP</name>
        <dbReference type="ChEBI" id="CHEBI:30616"/>
    </ligand>
</feature>
<dbReference type="InterPro" id="IPR042099">
    <property type="entry name" value="ANL_N_sf"/>
</dbReference>
<evidence type="ECO:0000256" key="3">
    <source>
        <dbReference type="ARBA" id="ARBA00022741"/>
    </source>
</evidence>
<dbReference type="CDD" id="cd05945">
    <property type="entry name" value="DltA"/>
    <property type="match status" value="1"/>
</dbReference>
<dbReference type="PANTHER" id="PTHR45398">
    <property type="match status" value="1"/>
</dbReference>
<dbReference type="GO" id="GO:0047473">
    <property type="term" value="F:D-alanine [D-alanyl carrier protein] ligase activity"/>
    <property type="evidence" value="ECO:0007669"/>
    <property type="project" value="UniProtKB-UniRule"/>
</dbReference>
<dbReference type="AlphaFoldDB" id="A0A0R1V9Z3"/>
<keyword evidence="11" id="KW-1185">Reference proteome</keyword>
<dbReference type="PROSITE" id="PS00455">
    <property type="entry name" value="AMP_BINDING"/>
    <property type="match status" value="1"/>
</dbReference>
<keyword evidence="2 7" id="KW-0436">Ligase</keyword>
<keyword evidence="4 7" id="KW-0067">ATP-binding</keyword>
<dbReference type="InterPro" id="IPR045851">
    <property type="entry name" value="AMP-bd_C_sf"/>
</dbReference>
<evidence type="ECO:0000256" key="4">
    <source>
        <dbReference type="ARBA" id="ARBA00022840"/>
    </source>
</evidence>
<feature type="domain" description="AMP-dependent synthetase/ligase" evidence="8">
    <location>
        <begin position="12"/>
        <end position="366"/>
    </location>
</feature>
<comment type="subcellular location">
    <subcellularLocation>
        <location evidence="7">Cytoplasm</location>
    </subcellularLocation>
</comment>
<dbReference type="PANTHER" id="PTHR45398:SF1">
    <property type="entry name" value="ENZYME, PUTATIVE (JCVI)-RELATED"/>
    <property type="match status" value="1"/>
</dbReference>
<evidence type="ECO:0000313" key="11">
    <source>
        <dbReference type="Proteomes" id="UP000051739"/>
    </source>
</evidence>
<evidence type="ECO:0000256" key="5">
    <source>
        <dbReference type="ARBA" id="ARBA00054605"/>
    </source>
</evidence>
<dbReference type="Proteomes" id="UP000051739">
    <property type="component" value="Unassembled WGS sequence"/>
</dbReference>
<dbReference type="EC" id="6.2.1.54" evidence="7"/>
<gene>
    <name evidence="7" type="primary">dltA</name>
    <name evidence="10" type="ORF">FC60_GL000289</name>
</gene>
<feature type="binding site" evidence="7">
    <location>
        <position position="499"/>
    </location>
    <ligand>
        <name>ATP</name>
        <dbReference type="ChEBI" id="CHEBI:30616"/>
    </ligand>
</feature>
<dbReference type="HAMAP" id="MF_00593">
    <property type="entry name" value="DltA"/>
    <property type="match status" value="1"/>
</dbReference>
<dbReference type="Pfam" id="PF13193">
    <property type="entry name" value="AMP-binding_C"/>
    <property type="match status" value="1"/>
</dbReference>
<dbReference type="UniPathway" id="UPA00556"/>
<evidence type="ECO:0000256" key="6">
    <source>
        <dbReference type="ARBA" id="ARBA00061336"/>
    </source>
</evidence>
<protein>
    <recommendedName>
        <fullName evidence="7">D-alanine--D-alanyl carrier protein ligase</fullName>
        <shortName evidence="7">DCL</shortName>
        <ecNumber evidence="7">6.2.1.54</ecNumber>
    </recommendedName>
    <alternativeName>
        <fullName evidence="7">D-alanine--poly(phosphoribitol) ligase subunit 1</fullName>
    </alternativeName>
    <alternativeName>
        <fullName evidence="7">D-alanine-activating enzyme</fullName>
        <shortName evidence="7">DAE</shortName>
    </alternativeName>
</protein>
<feature type="binding site" evidence="7">
    <location>
        <begin position="157"/>
        <end position="158"/>
    </location>
    <ligand>
        <name>ATP</name>
        <dbReference type="ChEBI" id="CHEBI:30616"/>
    </ligand>
</feature>
<feature type="domain" description="AMP-binding enzyme C-terminal" evidence="9">
    <location>
        <begin position="423"/>
        <end position="499"/>
    </location>
</feature>
<dbReference type="GO" id="GO:0005737">
    <property type="term" value="C:cytoplasm"/>
    <property type="evidence" value="ECO:0007669"/>
    <property type="project" value="UniProtKB-SubCell"/>
</dbReference>
<dbReference type="NCBIfam" id="NF003417">
    <property type="entry name" value="PRK04813.1"/>
    <property type="match status" value="1"/>
</dbReference>
<comment type="catalytic activity">
    <reaction evidence="7">
        <text>holo-[D-alanyl-carrier protein] + D-alanine + ATP = D-alanyl-[D-alanyl-carrier protein] + AMP + diphosphate</text>
        <dbReference type="Rhea" id="RHEA:55132"/>
        <dbReference type="Rhea" id="RHEA-COMP:14102"/>
        <dbReference type="Rhea" id="RHEA-COMP:14103"/>
        <dbReference type="ChEBI" id="CHEBI:30616"/>
        <dbReference type="ChEBI" id="CHEBI:33019"/>
        <dbReference type="ChEBI" id="CHEBI:57416"/>
        <dbReference type="ChEBI" id="CHEBI:64479"/>
        <dbReference type="ChEBI" id="CHEBI:138620"/>
        <dbReference type="ChEBI" id="CHEBI:456215"/>
        <dbReference type="EC" id="6.2.1.54"/>
    </reaction>
</comment>
<reference evidence="10 11" key="1">
    <citation type="journal article" date="2015" name="Genome Announc.">
        <title>Expanding the biotechnology potential of lactobacilli through comparative genomics of 213 strains and associated genera.</title>
        <authorList>
            <person name="Sun Z."/>
            <person name="Harris H.M."/>
            <person name="McCann A."/>
            <person name="Guo C."/>
            <person name="Argimon S."/>
            <person name="Zhang W."/>
            <person name="Yang X."/>
            <person name="Jeffery I.B."/>
            <person name="Cooney J.C."/>
            <person name="Kagawa T.F."/>
            <person name="Liu W."/>
            <person name="Song Y."/>
            <person name="Salvetti E."/>
            <person name="Wrobel A."/>
            <person name="Rasinkangas P."/>
            <person name="Parkhill J."/>
            <person name="Rea M.C."/>
            <person name="O'Sullivan O."/>
            <person name="Ritari J."/>
            <person name="Douillard F.P."/>
            <person name="Paul Ross R."/>
            <person name="Yang R."/>
            <person name="Briner A.E."/>
            <person name="Felis G.E."/>
            <person name="de Vos W.M."/>
            <person name="Barrangou R."/>
            <person name="Klaenhammer T.R."/>
            <person name="Caufield P.W."/>
            <person name="Cui Y."/>
            <person name="Zhang H."/>
            <person name="O'Toole P.W."/>
        </authorList>
    </citation>
    <scope>NUCLEOTIDE SEQUENCE [LARGE SCALE GENOMIC DNA]</scope>
    <source>
        <strain evidence="10 11">DSM 16045</strain>
    </source>
</reference>
<dbReference type="InterPro" id="IPR020845">
    <property type="entry name" value="AMP-binding_CS"/>
</dbReference>
<name>A0A0R1V9Z3_9LACO</name>
<feature type="binding site" evidence="7">
    <location>
        <position position="203"/>
    </location>
    <ligand>
        <name>D-alanine</name>
        <dbReference type="ChEBI" id="CHEBI:57416"/>
    </ligand>
</feature>
<keyword evidence="1 7" id="KW-0963">Cytoplasm</keyword>